<dbReference type="EMBL" id="JBAMMX010000003">
    <property type="protein sequence ID" value="KAK6945067.1"/>
    <property type="molecule type" value="Genomic_DNA"/>
</dbReference>
<keyword evidence="2" id="KW-1185">Reference proteome</keyword>
<evidence type="ECO:0000313" key="2">
    <source>
        <dbReference type="Proteomes" id="UP001370490"/>
    </source>
</evidence>
<proteinExistence type="predicted"/>
<reference evidence="1 2" key="1">
    <citation type="submission" date="2023-12" db="EMBL/GenBank/DDBJ databases">
        <title>A high-quality genome assembly for Dillenia turbinata (Dilleniales).</title>
        <authorList>
            <person name="Chanderbali A."/>
        </authorList>
    </citation>
    <scope>NUCLEOTIDE SEQUENCE [LARGE SCALE GENOMIC DNA]</scope>
    <source>
        <strain evidence="1">LSX21</strain>
        <tissue evidence="1">Leaf</tissue>
    </source>
</reference>
<sequence>MQAFVCHIFLVNLMKMVQFGYFAGGVVVNTTMLTGQNATNAKHQETIAVKFEGSTSGKTT</sequence>
<organism evidence="1 2">
    <name type="scientific">Dillenia turbinata</name>
    <dbReference type="NCBI Taxonomy" id="194707"/>
    <lineage>
        <taxon>Eukaryota</taxon>
        <taxon>Viridiplantae</taxon>
        <taxon>Streptophyta</taxon>
        <taxon>Embryophyta</taxon>
        <taxon>Tracheophyta</taxon>
        <taxon>Spermatophyta</taxon>
        <taxon>Magnoliopsida</taxon>
        <taxon>eudicotyledons</taxon>
        <taxon>Gunneridae</taxon>
        <taxon>Pentapetalae</taxon>
        <taxon>Dilleniales</taxon>
        <taxon>Dilleniaceae</taxon>
        <taxon>Dillenia</taxon>
    </lineage>
</organism>
<accession>A0AAN8WB40</accession>
<gene>
    <name evidence="1" type="ORF">RJ641_026169</name>
</gene>
<evidence type="ECO:0000313" key="1">
    <source>
        <dbReference type="EMBL" id="KAK6945067.1"/>
    </source>
</evidence>
<dbReference type="AlphaFoldDB" id="A0AAN8WB40"/>
<name>A0AAN8WB40_9MAGN</name>
<dbReference type="Proteomes" id="UP001370490">
    <property type="component" value="Unassembled WGS sequence"/>
</dbReference>
<comment type="caution">
    <text evidence="1">The sequence shown here is derived from an EMBL/GenBank/DDBJ whole genome shotgun (WGS) entry which is preliminary data.</text>
</comment>
<protein>
    <submittedName>
        <fullName evidence="1">Uncharacterized protein</fullName>
    </submittedName>
</protein>